<reference evidence="3" key="1">
    <citation type="journal article" date="2019" name="Int. J. Syst. Evol. Microbiol.">
        <title>The Global Catalogue of Microorganisms (GCM) 10K type strain sequencing project: providing services to taxonomists for standard genome sequencing and annotation.</title>
        <authorList>
            <consortium name="The Broad Institute Genomics Platform"/>
            <consortium name="The Broad Institute Genome Sequencing Center for Infectious Disease"/>
            <person name="Wu L."/>
            <person name="Ma J."/>
        </authorList>
    </citation>
    <scope>NUCLEOTIDE SEQUENCE [LARGE SCALE GENOMIC DNA]</scope>
    <source>
        <strain evidence="3">JCM 9371</strain>
    </source>
</reference>
<name>A0ABW2Y615_9ACTN</name>
<feature type="transmembrane region" description="Helical" evidence="1">
    <location>
        <begin position="841"/>
        <end position="860"/>
    </location>
</feature>
<feature type="transmembrane region" description="Helical" evidence="1">
    <location>
        <begin position="520"/>
        <end position="540"/>
    </location>
</feature>
<keyword evidence="1" id="KW-1133">Transmembrane helix</keyword>
<feature type="transmembrane region" description="Helical" evidence="1">
    <location>
        <begin position="392"/>
        <end position="411"/>
    </location>
</feature>
<evidence type="ECO:0000313" key="2">
    <source>
        <dbReference type="EMBL" id="MFD0691751.1"/>
    </source>
</evidence>
<feature type="transmembrane region" description="Helical" evidence="1">
    <location>
        <begin position="467"/>
        <end position="490"/>
    </location>
</feature>
<feature type="transmembrane region" description="Helical" evidence="1">
    <location>
        <begin position="311"/>
        <end position="335"/>
    </location>
</feature>
<protein>
    <recommendedName>
        <fullName evidence="4">ABC transport system permease protein</fullName>
    </recommendedName>
</protein>
<gene>
    <name evidence="2" type="ORF">ACFQZM_45180</name>
</gene>
<dbReference type="RefSeq" id="WP_378326025.1">
    <property type="nucleotide sequence ID" value="NZ_JBHTGP010000033.1"/>
</dbReference>
<accession>A0ABW2Y615</accession>
<feature type="transmembrane region" description="Helical" evidence="1">
    <location>
        <begin position="751"/>
        <end position="770"/>
    </location>
</feature>
<feature type="transmembrane region" description="Helical" evidence="1">
    <location>
        <begin position="791"/>
        <end position="814"/>
    </location>
</feature>
<evidence type="ECO:0000256" key="1">
    <source>
        <dbReference type="SAM" id="Phobius"/>
    </source>
</evidence>
<comment type="caution">
    <text evidence="2">The sequence shown here is derived from an EMBL/GenBank/DDBJ whole genome shotgun (WGS) entry which is preliminary data.</text>
</comment>
<keyword evidence="3" id="KW-1185">Reference proteome</keyword>
<sequence>MDGPWTRLARAQRAPLAALALLALATALLAVLVPARIAAGYDRAAGATVSGADVRVEARADASDVGREMPTPSDVQGLGVTWQTALPEGLRDAVGPPETSVATNELAVAGDRPEPHLATLAWDPGANARVRFAAGAAPVNELSDDSDDDRGREIGVAVPKAYADALGYRVGRLVNLGERFPEDPLKVRITGLYVPVNAADPYWRSRADMLRVRTELRGEGVRVHTGTWLTDLGGYVRLTDETAERRLTIVWRFPIRSEAVGAGRVSGMAADLEAYHTAVKSAGAGTIEVSVASGLDGPLKSYAGQLRTARAVIGLTLSGLAGVAAGVLLLGAGLLAERLRPPLGTMRARGASLRQLAVPACGLVALAVLPAAALGAGLGLLLDAGPPQAQSAYAGAALLLAVLAVPVALVLREHGAGPPSATGRRDDLAAARPSRRRLVLEALLVALAAIGVVLLRERGAGAGTDPLVSAVPVLLGVACGMVVLRVYPYLLRALGRVLRRGTGAVAFLGVARASRQHPITALPLVVLLLAAAVAGFGATVQAALERGQDRAAWAAVGGDARIAAERLDPGAVARVRALRGVRDAVPARVVHDLRPGTGPVRVTLIAIDLAAYQRIAPGRLPAHPRGALLSPAAARELGTGPVTLGSPTFPSIRVEPSGRIDHFPGEQPGTPFVVVPYRALTGIEAVPSEVFVRGDPGEAALRGALQASVPRDVTGGDIYQTVQIRRDVLRGLTGAPMVGVVHGAFRDAALIGAGYGLLAVLLVLTVEARARGRGLAHLHVLGLSRRQSRALALVEIGPVLLCAAAAGWTLGLLLPRITGPVVDLGPYTGGFAVANHAVDPAALPALLGVLLLAAAAAVAVDRAFDTRHDLAGVLRTGE</sequence>
<dbReference type="EMBL" id="JBHTGP010000033">
    <property type="protein sequence ID" value="MFD0691751.1"/>
    <property type="molecule type" value="Genomic_DNA"/>
</dbReference>
<keyword evidence="1" id="KW-0472">Membrane</keyword>
<dbReference type="Proteomes" id="UP001597063">
    <property type="component" value="Unassembled WGS sequence"/>
</dbReference>
<feature type="transmembrane region" description="Helical" evidence="1">
    <location>
        <begin position="438"/>
        <end position="455"/>
    </location>
</feature>
<feature type="transmembrane region" description="Helical" evidence="1">
    <location>
        <begin position="356"/>
        <end position="380"/>
    </location>
</feature>
<keyword evidence="1" id="KW-0812">Transmembrane</keyword>
<proteinExistence type="predicted"/>
<evidence type="ECO:0000313" key="3">
    <source>
        <dbReference type="Proteomes" id="UP001597063"/>
    </source>
</evidence>
<organism evidence="2 3">
    <name type="scientific">Actinomadura fibrosa</name>
    <dbReference type="NCBI Taxonomy" id="111802"/>
    <lineage>
        <taxon>Bacteria</taxon>
        <taxon>Bacillati</taxon>
        <taxon>Actinomycetota</taxon>
        <taxon>Actinomycetes</taxon>
        <taxon>Streptosporangiales</taxon>
        <taxon>Thermomonosporaceae</taxon>
        <taxon>Actinomadura</taxon>
    </lineage>
</organism>
<evidence type="ECO:0008006" key="4">
    <source>
        <dbReference type="Google" id="ProtNLM"/>
    </source>
</evidence>